<name>A0A1G6Z0C2_9PSEU</name>
<sequence length="607" mass="66852">MPVNELLVCDRCWHAAGGEDAVVTTIDEDGHLTVDLEGTAEFEALVAAVEEYDARHPIDRCLIEAGIRWETLRWIAIPARCDLVRYVLERVPPRYSRLALSPDAWMEAVAAHIEQQTGPGQEFRYNPKRRRWWRIANVLRCCSDCQGRPLTWVSQEEIAAAVGCSTRTVRRCVAWLQREGLLHEVLPGLEKLARQFVPDDETAAEQAEREARAAAAEAAEDAAVARAMAELDAVRGGLFGDQAAEAAADALSPEHAAALAAVEELEQGWVQLVPVYELRTPMSAAERAEEAAITRAHTKLSDSPGDALARHYMAELVPVANAGVYRELFAIGHDGQLTRLTGTDAANAVTSGNAVGLLRPDQFGHPPKVILNDLLESSSKQTVDNRPASPGSDQKGFRPSQKGADSAVNGRTRPSEGDRPKAQQSEAVRAAEWLLRSRLHPVLCEDVSVRWLASLIRGSRLLSEWRWTWDDLADLIHGVPEYPHLPYDIRNSPGWIKARFKRAIPQLPPAALRRRLAEPDTDRALLLEHARLLGAPDRVLTLIASDDETSQHHRDQAERAQLADGAAKRAAIDNCPLCDEYGWLTTDPTDPAAPDVRCNHDLSTGGW</sequence>
<keyword evidence="2" id="KW-1185">Reference proteome</keyword>
<gene>
    <name evidence="1" type="ORF">SAMN05421630_11533</name>
</gene>
<evidence type="ECO:0000313" key="2">
    <source>
        <dbReference type="Proteomes" id="UP000199494"/>
    </source>
</evidence>
<dbReference type="Proteomes" id="UP000199494">
    <property type="component" value="Unassembled WGS sequence"/>
</dbReference>
<accession>A0A1G6Z0C2</accession>
<dbReference type="EMBL" id="FMZE01000015">
    <property type="protein sequence ID" value="SDD95753.1"/>
    <property type="molecule type" value="Genomic_DNA"/>
</dbReference>
<reference evidence="1 2" key="1">
    <citation type="submission" date="2016-10" db="EMBL/GenBank/DDBJ databases">
        <authorList>
            <person name="de Groot N.N."/>
        </authorList>
    </citation>
    <scope>NUCLEOTIDE SEQUENCE [LARGE SCALE GENOMIC DNA]</scope>
    <source>
        <strain evidence="1 2">CGMCC 4.5506</strain>
    </source>
</reference>
<proteinExistence type="predicted"/>
<dbReference type="SUPFAM" id="SSF46785">
    <property type="entry name" value="Winged helix' DNA-binding domain"/>
    <property type="match status" value="1"/>
</dbReference>
<dbReference type="AlphaFoldDB" id="A0A1G6Z0C2"/>
<protein>
    <submittedName>
        <fullName evidence="1">Uncharacterized protein</fullName>
    </submittedName>
</protein>
<dbReference type="InterPro" id="IPR036390">
    <property type="entry name" value="WH_DNA-bd_sf"/>
</dbReference>
<organism evidence="1 2">
    <name type="scientific">Prauserella marina</name>
    <dbReference type="NCBI Taxonomy" id="530584"/>
    <lineage>
        <taxon>Bacteria</taxon>
        <taxon>Bacillati</taxon>
        <taxon>Actinomycetota</taxon>
        <taxon>Actinomycetes</taxon>
        <taxon>Pseudonocardiales</taxon>
        <taxon>Pseudonocardiaceae</taxon>
        <taxon>Prauserella</taxon>
    </lineage>
</organism>
<evidence type="ECO:0000313" key="1">
    <source>
        <dbReference type="EMBL" id="SDD95753.1"/>
    </source>
</evidence>